<proteinExistence type="predicted"/>
<dbReference type="Proteomes" id="UP000308267">
    <property type="component" value="Unassembled WGS sequence"/>
</dbReference>
<dbReference type="InterPro" id="IPR011989">
    <property type="entry name" value="ARM-like"/>
</dbReference>
<gene>
    <name evidence="2" type="ORF">CRM22_003470</name>
</gene>
<name>A0A4S2M744_OPIFE</name>
<dbReference type="PANTHER" id="PTHR20938">
    <property type="entry name" value="INTEGRATOR COMPLEX SUBUNIT 4"/>
    <property type="match status" value="1"/>
</dbReference>
<dbReference type="PANTHER" id="PTHR20938:SF0">
    <property type="entry name" value="INTEGRATOR COMPLEX SUBUNIT 4"/>
    <property type="match status" value="1"/>
</dbReference>
<feature type="region of interest" description="Disordered" evidence="1">
    <location>
        <begin position="271"/>
        <end position="301"/>
    </location>
</feature>
<protein>
    <recommendedName>
        <fullName evidence="4">Integrator complex subunit 4</fullName>
    </recommendedName>
</protein>
<feature type="compositionally biased region" description="Basic and acidic residues" evidence="1">
    <location>
        <begin position="271"/>
        <end position="290"/>
    </location>
</feature>
<accession>A0A4S2M744</accession>
<dbReference type="SUPFAM" id="SSF48371">
    <property type="entry name" value="ARM repeat"/>
    <property type="match status" value="1"/>
</dbReference>
<evidence type="ECO:0008006" key="4">
    <source>
        <dbReference type="Google" id="ProtNLM"/>
    </source>
</evidence>
<dbReference type="Gene3D" id="1.25.10.10">
    <property type="entry name" value="Leucine-rich Repeat Variant"/>
    <property type="match status" value="2"/>
</dbReference>
<dbReference type="AlphaFoldDB" id="A0A4S2M744"/>
<dbReference type="OrthoDB" id="18190at2759"/>
<evidence type="ECO:0000313" key="2">
    <source>
        <dbReference type="EMBL" id="TGZ69898.1"/>
    </source>
</evidence>
<dbReference type="STRING" id="147828.A0A4S2M744"/>
<dbReference type="EMBL" id="SJOL01005721">
    <property type="protein sequence ID" value="TGZ69898.1"/>
    <property type="molecule type" value="Genomic_DNA"/>
</dbReference>
<sequence>MMLRNKVNCLSDSSSEIHMYDVVDNLLAKLEALRRECCSTRTDNALSVLNEGLRSLSAHVRAKCMDVFAGLGRPKLWLLANQIGDLVLWHTDDSDARVRERAFDCLRIWSVYAPEEISEPKLSGSSSRSEQSQCQSSTAQERFGWMKTNLDSIYASACRGLLDAETVVRRTSLLLVARLSTLWPHYELTDPLAIGLPFPSGSSDRVALGQSSSGPILMADDAFARICVRLQDPARQVRQLAVQLLSELANSVAASCLIQTLEKMVMTDRRVRRAKSDETPLPAKVDKGRASEPATSSGSIMSTGPSGAIISGLEDDYFEVRCATLATVTHLASLNTEFASSCQDLLVDMLTDDIQEVRLAAVCALGAVGDQVPLQSEQVAIITSALAESSGRIRRRLHQLLARCRLSSAPCLVSLLDGLLHNLRRYPQDRDSLWRCAASVGRRHPAFVETCLSSLLRTHSWLSGPEPNWEDPAYLTVLLLVLNAEPGAPGMPAKFPRHISATKVYLRELVPGLLPKRTASSSDGPDDRVVPMKRLRSDSDGSCDGLESLCRFVLDLISRIVRVLTDIQSNLPNTTTDEGEATEAPGKNELKLTQKRYLFLQRRLSLLTRLVFTDLCRTVRCLDRTGQLNGLVEWMVLLSTAGWCLISLLLDPSPSSSLTTSDVVNASSERISALEVCSGLSAPQRRRISSLLKRTFNMVLKAEYLFIGKTKEEQDLVCQLSETVLSLIKTISMGGPPDYRLVTRGLSTLIPLFSGLIVPDKTDSSIASHSRLLPSMNRLFPVYVSLLQPSSMDIASDTARLHGPHHTLPAFLSAKLNDEADEGSIWTVPTHNSQSGSSNIIPEIRFTATIATASIRIRAIIIGLSLESAREHICVLFRRPDVAHVQHREPVNRHATASGLHEWWPPVSSWHLLDEGLPLSYDELHPHTEVVERVELRAHMELTAGRWSDAGTVEIGLGYYLERSVMSYRPTEDQVVPSVSVQAKHGIILPLTPITLFAKVRFVPSAPIPQW</sequence>
<dbReference type="InterPro" id="IPR016024">
    <property type="entry name" value="ARM-type_fold"/>
</dbReference>
<reference evidence="2 3" key="1">
    <citation type="journal article" date="2019" name="BMC Genomics">
        <title>New insights from Opisthorchis felineus genome: update on genomics of the epidemiologically important liver flukes.</title>
        <authorList>
            <person name="Ershov N.I."/>
            <person name="Mordvinov V.A."/>
            <person name="Prokhortchouk E.B."/>
            <person name="Pakharukova M.Y."/>
            <person name="Gunbin K.V."/>
            <person name="Ustyantsev K."/>
            <person name="Genaev M.A."/>
            <person name="Blinov A.G."/>
            <person name="Mazur A."/>
            <person name="Boulygina E."/>
            <person name="Tsygankova S."/>
            <person name="Khrameeva E."/>
            <person name="Chekanov N."/>
            <person name="Fan G."/>
            <person name="Xiao A."/>
            <person name="Zhang H."/>
            <person name="Xu X."/>
            <person name="Yang H."/>
            <person name="Solovyev V."/>
            <person name="Lee S.M."/>
            <person name="Liu X."/>
            <person name="Afonnikov D.A."/>
            <person name="Skryabin K.G."/>
        </authorList>
    </citation>
    <scope>NUCLEOTIDE SEQUENCE [LARGE SCALE GENOMIC DNA]</scope>
    <source>
        <strain evidence="2">AK-0245</strain>
        <tissue evidence="2">Whole organism</tissue>
    </source>
</reference>
<evidence type="ECO:0000256" key="1">
    <source>
        <dbReference type="SAM" id="MobiDB-lite"/>
    </source>
</evidence>
<evidence type="ECO:0000313" key="3">
    <source>
        <dbReference type="Proteomes" id="UP000308267"/>
    </source>
</evidence>
<organism evidence="2 3">
    <name type="scientific">Opisthorchis felineus</name>
    <dbReference type="NCBI Taxonomy" id="147828"/>
    <lineage>
        <taxon>Eukaryota</taxon>
        <taxon>Metazoa</taxon>
        <taxon>Spiralia</taxon>
        <taxon>Lophotrochozoa</taxon>
        <taxon>Platyhelminthes</taxon>
        <taxon>Trematoda</taxon>
        <taxon>Digenea</taxon>
        <taxon>Opisthorchiida</taxon>
        <taxon>Opisthorchiata</taxon>
        <taxon>Opisthorchiidae</taxon>
        <taxon>Opisthorchis</taxon>
    </lineage>
</organism>
<dbReference type="GO" id="GO:0016180">
    <property type="term" value="P:snRNA processing"/>
    <property type="evidence" value="ECO:0007669"/>
    <property type="project" value="TreeGrafter"/>
</dbReference>
<keyword evidence="3" id="KW-1185">Reference proteome</keyword>
<dbReference type="GO" id="GO:0032039">
    <property type="term" value="C:integrator complex"/>
    <property type="evidence" value="ECO:0007669"/>
    <property type="project" value="TreeGrafter"/>
</dbReference>
<comment type="caution">
    <text evidence="2">The sequence shown here is derived from an EMBL/GenBank/DDBJ whole genome shotgun (WGS) entry which is preliminary data.</text>
</comment>